<dbReference type="Gene3D" id="1.25.40.10">
    <property type="entry name" value="Tetratricopeptide repeat domain"/>
    <property type="match status" value="1"/>
</dbReference>
<comment type="function">
    <text evidence="1">Mediates coordination of peptidoglycan synthesis and outer membrane constriction during cell division.</text>
</comment>
<keyword evidence="1" id="KW-0132">Cell division</keyword>
<protein>
    <recommendedName>
        <fullName evidence="1">Cell division coordinator CpoB</fullName>
    </recommendedName>
</protein>
<dbReference type="GO" id="GO:0030288">
    <property type="term" value="C:outer membrane-bounded periplasmic space"/>
    <property type="evidence" value="ECO:0007669"/>
    <property type="project" value="UniProtKB-UniRule"/>
</dbReference>
<dbReference type="STRING" id="564137.SAMN04488238_104209"/>
<evidence type="ECO:0000313" key="2">
    <source>
        <dbReference type="EMBL" id="SDW92608.1"/>
    </source>
</evidence>
<dbReference type="GO" id="GO:0043093">
    <property type="term" value="P:FtsZ-dependent cytokinesis"/>
    <property type="evidence" value="ECO:0007669"/>
    <property type="project" value="UniProtKB-UniRule"/>
</dbReference>
<dbReference type="AlphaFoldDB" id="A0A1H2XIU3"/>
<comment type="similarity">
    <text evidence="1">Belongs to the CpoB family.</text>
</comment>
<comment type="subcellular location">
    <subcellularLocation>
        <location evidence="1">Periplasm</location>
    </subcellularLocation>
</comment>
<dbReference type="EMBL" id="FNOM01000004">
    <property type="protein sequence ID" value="SDW92608.1"/>
    <property type="molecule type" value="Genomic_DNA"/>
</dbReference>
<dbReference type="InterPro" id="IPR011990">
    <property type="entry name" value="TPR-like_helical_dom_sf"/>
</dbReference>
<sequence length="287" mass="29321" precursor="true">MRGKIWAFGLVLLLAPVSGLAQEASADAATLADIRAELVTLTRDVAQLRAELATSSGGNAVDPGQAQFGIGGSLLERADRIEAQLTRLTGLTERLEFRIDTIVSDATNRIGDLEFRLVELEGGDVSQLGQTSLLGGAGAEGLPDAAVTGGGAGAEPAPELATGEQRAFDAARAAFDAGDNAAAVAGFQDFLTTYPGSPLSVDAGFLMGQAHAAEGNPSDAARAYLDAFTAAPDGPRAGAALLQLGINLNALGQNEEACIMFDELSLRFPGSAEATEAQGRMAELSCS</sequence>
<feature type="chain" id="PRO_5011804541" description="Cell division coordinator CpoB" evidence="1">
    <location>
        <begin position="22"/>
        <end position="287"/>
    </location>
</feature>
<organism evidence="2 3">
    <name type="scientific">Roseicitreum antarcticum</name>
    <dbReference type="NCBI Taxonomy" id="564137"/>
    <lineage>
        <taxon>Bacteria</taxon>
        <taxon>Pseudomonadati</taxon>
        <taxon>Pseudomonadota</taxon>
        <taxon>Alphaproteobacteria</taxon>
        <taxon>Rhodobacterales</taxon>
        <taxon>Paracoccaceae</taxon>
        <taxon>Roseicitreum</taxon>
    </lineage>
</organism>
<dbReference type="Proteomes" id="UP000198539">
    <property type="component" value="Unassembled WGS sequence"/>
</dbReference>
<accession>A0A1H2XIU3</accession>
<keyword evidence="1" id="KW-0732">Signal</keyword>
<keyword evidence="3" id="KW-1185">Reference proteome</keyword>
<keyword evidence="1" id="KW-0574">Periplasm</keyword>
<reference evidence="2 3" key="1">
    <citation type="submission" date="2016-10" db="EMBL/GenBank/DDBJ databases">
        <authorList>
            <person name="de Groot N.N."/>
        </authorList>
    </citation>
    <scope>NUCLEOTIDE SEQUENCE [LARGE SCALE GENOMIC DNA]</scope>
    <source>
        <strain evidence="2 3">CGMCC 1.8894</strain>
    </source>
</reference>
<dbReference type="NCBIfam" id="TIGR02795">
    <property type="entry name" value="tol_pal_ybgF"/>
    <property type="match status" value="1"/>
</dbReference>
<keyword evidence="1" id="KW-0131">Cell cycle</keyword>
<dbReference type="Pfam" id="PF13432">
    <property type="entry name" value="TPR_16"/>
    <property type="match status" value="1"/>
</dbReference>
<feature type="signal peptide" evidence="1">
    <location>
        <begin position="1"/>
        <end position="21"/>
    </location>
</feature>
<evidence type="ECO:0000313" key="3">
    <source>
        <dbReference type="Proteomes" id="UP000198539"/>
    </source>
</evidence>
<dbReference type="InterPro" id="IPR019734">
    <property type="entry name" value="TPR_rpt"/>
</dbReference>
<gene>
    <name evidence="1" type="primary">cpoB</name>
    <name evidence="2" type="ORF">SAMN04488238_104209</name>
</gene>
<dbReference type="InterPro" id="IPR034706">
    <property type="entry name" value="CpoB"/>
</dbReference>
<dbReference type="SUPFAM" id="SSF48452">
    <property type="entry name" value="TPR-like"/>
    <property type="match status" value="1"/>
</dbReference>
<dbReference type="OrthoDB" id="9763909at2"/>
<dbReference type="HAMAP" id="MF_02066">
    <property type="entry name" value="CpoB"/>
    <property type="match status" value="1"/>
</dbReference>
<proteinExistence type="inferred from homology"/>
<evidence type="ECO:0000256" key="1">
    <source>
        <dbReference type="HAMAP-Rule" id="MF_02066"/>
    </source>
</evidence>
<dbReference type="InterPro" id="IPR014162">
    <property type="entry name" value="CpoB_C"/>
</dbReference>
<name>A0A1H2XIU3_9RHOB</name>
<dbReference type="Pfam" id="PF13174">
    <property type="entry name" value="TPR_6"/>
    <property type="match status" value="1"/>
</dbReference>